<feature type="region of interest" description="Disordered" evidence="3">
    <location>
        <begin position="58"/>
        <end position="79"/>
    </location>
</feature>
<gene>
    <name evidence="5" type="ORF">BZM27_49795</name>
</gene>
<keyword evidence="6" id="KW-1185">Reference proteome</keyword>
<evidence type="ECO:0000313" key="6">
    <source>
        <dbReference type="Proteomes" id="UP000294200"/>
    </source>
</evidence>
<organism evidence="5 6">
    <name type="scientific">Paraburkholderia steynii</name>
    <dbReference type="NCBI Taxonomy" id="1245441"/>
    <lineage>
        <taxon>Bacteria</taxon>
        <taxon>Pseudomonadati</taxon>
        <taxon>Pseudomonadota</taxon>
        <taxon>Betaproteobacteria</taxon>
        <taxon>Burkholderiales</taxon>
        <taxon>Burkholderiaceae</taxon>
        <taxon>Paraburkholderia</taxon>
    </lineage>
</organism>
<dbReference type="Pfam" id="PF00072">
    <property type="entry name" value="Response_reg"/>
    <property type="match status" value="1"/>
</dbReference>
<evidence type="ECO:0000313" key="5">
    <source>
        <dbReference type="EMBL" id="TCG03264.1"/>
    </source>
</evidence>
<name>A0A4R0X0C2_9BURK</name>
<evidence type="ECO:0000259" key="4">
    <source>
        <dbReference type="PROSITE" id="PS50110"/>
    </source>
</evidence>
<dbReference type="PANTHER" id="PTHR43547">
    <property type="entry name" value="TWO-COMPONENT HISTIDINE KINASE"/>
    <property type="match status" value="1"/>
</dbReference>
<accession>A0A4R0X0C2</accession>
<dbReference type="AlphaFoldDB" id="A0A4R0X0C2"/>
<dbReference type="PROSITE" id="PS50110">
    <property type="entry name" value="RESPONSE_REGULATORY"/>
    <property type="match status" value="1"/>
</dbReference>
<dbReference type="Proteomes" id="UP000294200">
    <property type="component" value="Unassembled WGS sequence"/>
</dbReference>
<reference evidence="5 6" key="1">
    <citation type="submission" date="2017-02" db="EMBL/GenBank/DDBJ databases">
        <title>Paraburkholderia sophoroidis sp. nov. and Paraburkholderia steynii sp. nov. rhizobial symbionts of the fynbos legume Hypocalyptus sophoroides.</title>
        <authorList>
            <person name="Steenkamp E.T."/>
            <person name="Beukes C.W."/>
            <person name="Van Zyl E."/>
            <person name="Avontuur J."/>
            <person name="Chan W.Y."/>
            <person name="Hassen A."/>
            <person name="Palmer M."/>
            <person name="Mthombeni L."/>
            <person name="Phalane F."/>
            <person name="Sereme K."/>
            <person name="Venter S.N."/>
        </authorList>
    </citation>
    <scope>NUCLEOTIDE SEQUENCE [LARGE SCALE GENOMIC DNA]</scope>
    <source>
        <strain evidence="5 6">HC1.1ba</strain>
    </source>
</reference>
<evidence type="ECO:0000256" key="3">
    <source>
        <dbReference type="SAM" id="MobiDB-lite"/>
    </source>
</evidence>
<dbReference type="EMBL" id="MWML01000458">
    <property type="protein sequence ID" value="TCG03264.1"/>
    <property type="molecule type" value="Genomic_DNA"/>
</dbReference>
<dbReference type="SUPFAM" id="SSF52172">
    <property type="entry name" value="CheY-like"/>
    <property type="match status" value="1"/>
</dbReference>
<dbReference type="GO" id="GO:0000155">
    <property type="term" value="F:phosphorelay sensor kinase activity"/>
    <property type="evidence" value="ECO:0007669"/>
    <property type="project" value="TreeGrafter"/>
</dbReference>
<protein>
    <recommendedName>
        <fullName evidence="4">Response regulatory domain-containing protein</fullName>
    </recommendedName>
</protein>
<dbReference type="InterPro" id="IPR011006">
    <property type="entry name" value="CheY-like_superfamily"/>
</dbReference>
<sequence>MTETEHPDLIVTDWMMPVVDGVAFCRRLKENRATASIPVVMLGAALPPLPAALTNPCGTRPAEKTDACEPSRVAVGPVH</sequence>
<feature type="modified residue" description="4-aspartylphosphate" evidence="2">
    <location>
        <position position="13"/>
    </location>
</feature>
<evidence type="ECO:0000256" key="1">
    <source>
        <dbReference type="ARBA" id="ARBA00022553"/>
    </source>
</evidence>
<feature type="domain" description="Response regulatory" evidence="4">
    <location>
        <begin position="1"/>
        <end position="79"/>
    </location>
</feature>
<keyword evidence="1 2" id="KW-0597">Phosphoprotein</keyword>
<dbReference type="InterPro" id="IPR001789">
    <property type="entry name" value="Sig_transdc_resp-reg_receiver"/>
</dbReference>
<dbReference type="Gene3D" id="3.40.50.2300">
    <property type="match status" value="1"/>
</dbReference>
<dbReference type="PANTHER" id="PTHR43547:SF2">
    <property type="entry name" value="HYBRID SIGNAL TRANSDUCTION HISTIDINE KINASE C"/>
    <property type="match status" value="1"/>
</dbReference>
<evidence type="ECO:0000256" key="2">
    <source>
        <dbReference type="PROSITE-ProRule" id="PRU00169"/>
    </source>
</evidence>
<comment type="caution">
    <text evidence="5">The sequence shown here is derived from an EMBL/GenBank/DDBJ whole genome shotgun (WGS) entry which is preliminary data.</text>
</comment>
<proteinExistence type="predicted"/>